<proteinExistence type="predicted"/>
<sequence>NVSTRETEKEIIETFKKWNMMWRKNDIFEHRKCKKGIERRLLVLDITWQSVSTMINIEIVQDHTSISARIALESIISPKIVSRKESANDCYHKRNAKRMICILCKGNHSRDSILCPIIQKTMPNIGQRQERNQMNRRIRQNSQQDEITQMIPDMLGSVVNRSILQLYLILDPIPSGVFCPNMVH</sequence>
<gene>
    <name evidence="1" type="ORF">RFI_01269</name>
</gene>
<comment type="caution">
    <text evidence="1">The sequence shown here is derived from an EMBL/GenBank/DDBJ whole genome shotgun (WGS) entry which is preliminary data.</text>
</comment>
<dbReference type="AlphaFoldDB" id="X6PCG4"/>
<protein>
    <submittedName>
        <fullName evidence="1">Uncharacterized protein</fullName>
    </submittedName>
</protein>
<accession>X6PCG4</accession>
<evidence type="ECO:0000313" key="1">
    <source>
        <dbReference type="EMBL" id="ETO35793.1"/>
    </source>
</evidence>
<dbReference type="EMBL" id="ASPP01001276">
    <property type="protein sequence ID" value="ETO35793.1"/>
    <property type="molecule type" value="Genomic_DNA"/>
</dbReference>
<reference evidence="1 2" key="1">
    <citation type="journal article" date="2013" name="Curr. Biol.">
        <title>The Genome of the Foraminiferan Reticulomyxa filosa.</title>
        <authorList>
            <person name="Glockner G."/>
            <person name="Hulsmann N."/>
            <person name="Schleicher M."/>
            <person name="Noegel A.A."/>
            <person name="Eichinger L."/>
            <person name="Gallinger C."/>
            <person name="Pawlowski J."/>
            <person name="Sierra R."/>
            <person name="Euteneuer U."/>
            <person name="Pillet L."/>
            <person name="Moustafa A."/>
            <person name="Platzer M."/>
            <person name="Groth M."/>
            <person name="Szafranski K."/>
            <person name="Schliwa M."/>
        </authorList>
    </citation>
    <scope>NUCLEOTIDE SEQUENCE [LARGE SCALE GENOMIC DNA]</scope>
</reference>
<dbReference type="Proteomes" id="UP000023152">
    <property type="component" value="Unassembled WGS sequence"/>
</dbReference>
<evidence type="ECO:0000313" key="2">
    <source>
        <dbReference type="Proteomes" id="UP000023152"/>
    </source>
</evidence>
<keyword evidence="2" id="KW-1185">Reference proteome</keyword>
<name>X6PCG4_RETFI</name>
<organism evidence="1 2">
    <name type="scientific">Reticulomyxa filosa</name>
    <dbReference type="NCBI Taxonomy" id="46433"/>
    <lineage>
        <taxon>Eukaryota</taxon>
        <taxon>Sar</taxon>
        <taxon>Rhizaria</taxon>
        <taxon>Retaria</taxon>
        <taxon>Foraminifera</taxon>
        <taxon>Monothalamids</taxon>
        <taxon>Reticulomyxidae</taxon>
        <taxon>Reticulomyxa</taxon>
    </lineage>
</organism>
<feature type="non-terminal residue" evidence="1">
    <location>
        <position position="1"/>
    </location>
</feature>